<accession>A0A1H9PQB9</accession>
<dbReference type="EMBL" id="FOGG01000010">
    <property type="protein sequence ID" value="SER50280.1"/>
    <property type="molecule type" value="Genomic_DNA"/>
</dbReference>
<gene>
    <name evidence="1" type="ORF">SAMN04488023_11060</name>
</gene>
<evidence type="ECO:0000313" key="2">
    <source>
        <dbReference type="Proteomes" id="UP000199572"/>
    </source>
</evidence>
<dbReference type="Proteomes" id="UP000199572">
    <property type="component" value="Unassembled WGS sequence"/>
</dbReference>
<dbReference type="OrthoDB" id="769573at2"/>
<proteinExistence type="predicted"/>
<dbReference type="STRING" id="390241.SAMN04488023_11060"/>
<name>A0A1H9PQB9_9SPHI</name>
<organism evidence="1 2">
    <name type="scientific">Pedobacter rhizosphaerae</name>
    <dbReference type="NCBI Taxonomy" id="390241"/>
    <lineage>
        <taxon>Bacteria</taxon>
        <taxon>Pseudomonadati</taxon>
        <taxon>Bacteroidota</taxon>
        <taxon>Sphingobacteriia</taxon>
        <taxon>Sphingobacteriales</taxon>
        <taxon>Sphingobacteriaceae</taxon>
        <taxon>Pedobacter</taxon>
    </lineage>
</organism>
<protein>
    <submittedName>
        <fullName evidence="1">Uncharacterized protein</fullName>
    </submittedName>
</protein>
<keyword evidence="2" id="KW-1185">Reference proteome</keyword>
<evidence type="ECO:0000313" key="1">
    <source>
        <dbReference type="EMBL" id="SER50280.1"/>
    </source>
</evidence>
<sequence>MAISEYVKKAVFQLYEQFPASNTSGLNCLRFENAVDQFVDQLRITGAKVFVNKNDYYFSKAFGPISERLRDKTRKQIRKSLAFLRIREYSNYNFRAKVGVAEHAALLLSKEDMIQLQLINQGRFAKLYIFAEDILFNFAHARILTEQSGQSGGYYVSGPRPLAHTPFNMLRNIDQLTVYVIRKQKKESKARKVFL</sequence>
<reference evidence="1 2" key="1">
    <citation type="submission" date="2016-10" db="EMBL/GenBank/DDBJ databases">
        <authorList>
            <person name="de Groot N.N."/>
        </authorList>
    </citation>
    <scope>NUCLEOTIDE SEQUENCE [LARGE SCALE GENOMIC DNA]</scope>
    <source>
        <strain evidence="1 2">DSM 18610</strain>
    </source>
</reference>
<dbReference type="AlphaFoldDB" id="A0A1H9PQB9"/>
<dbReference type="RefSeq" id="WP_090883918.1">
    <property type="nucleotide sequence ID" value="NZ_FOGG01000010.1"/>
</dbReference>